<organism evidence="1 2">
    <name type="scientific">Lacinutrix venerupis</name>
    <dbReference type="NCBI Taxonomy" id="1486034"/>
    <lineage>
        <taxon>Bacteria</taxon>
        <taxon>Pseudomonadati</taxon>
        <taxon>Bacteroidota</taxon>
        <taxon>Flavobacteriia</taxon>
        <taxon>Flavobacteriales</taxon>
        <taxon>Flavobacteriaceae</taxon>
        <taxon>Lacinutrix</taxon>
    </lineage>
</organism>
<sequence length="303" mass="34055">MKTSIKLLSLLFVLNISACKQTSKKELNINEETETAQSVENEYKIPKSWIETRVANANKRLNATEAGKVLWDAMEAHGGLDKWYGNGYFSLRFNYQPVNGKGIRDSYQTIDTWSNKARHNSITDPTSIFGWDGKESWIKAKDSTSFAYDTAFWALTPLYFSGHPFVLDGEGVNLELLPETVFQEEKQKVIKATYNAGTGSAPDDYYILFINAKTNQVDAIKYIVSYPKYFPEGGHAPEKTTVIQGRTEVDGIVFATGFKTYWSTEKQNELGEYITKIDVSDISFSPTVEEGFFSKPDGAVSLD</sequence>
<dbReference type="RefSeq" id="WP_076731967.1">
    <property type="nucleotide sequence ID" value="NZ_CP019352.1"/>
</dbReference>
<evidence type="ECO:0000313" key="2">
    <source>
        <dbReference type="Proteomes" id="UP000187506"/>
    </source>
</evidence>
<dbReference type="EMBL" id="CP019352">
    <property type="protein sequence ID" value="APX99328.1"/>
    <property type="molecule type" value="Genomic_DNA"/>
</dbReference>
<dbReference type="AlphaFoldDB" id="A0AAC9LJ26"/>
<proteinExistence type="predicted"/>
<keyword evidence="2" id="KW-1185">Reference proteome</keyword>
<protein>
    <submittedName>
        <fullName evidence="1">Uncharacterized protein</fullName>
    </submittedName>
</protein>
<dbReference type="Proteomes" id="UP000187506">
    <property type="component" value="Chromosome"/>
</dbReference>
<name>A0AAC9LJ26_9FLAO</name>
<gene>
    <name evidence="1" type="ORF">BWR22_03070</name>
</gene>
<evidence type="ECO:0000313" key="1">
    <source>
        <dbReference type="EMBL" id="APX99328.1"/>
    </source>
</evidence>
<dbReference type="KEGG" id="lvn:BWR22_03070"/>
<accession>A0AAC9LJ26</accession>
<reference evidence="1 2" key="1">
    <citation type="submission" date="2017-01" db="EMBL/GenBank/DDBJ databases">
        <title>Complete genome of Lacinutrix venerupis DOK2-8 isolated from seawater in Dokdo.</title>
        <authorList>
            <person name="Chi W.-J."/>
            <person name="Kim J.H."/>
        </authorList>
    </citation>
    <scope>NUCLEOTIDE SEQUENCE [LARGE SCALE GENOMIC DNA]</scope>
    <source>
        <strain evidence="1 2">DOK2-8</strain>
    </source>
</reference>